<dbReference type="VEuPathDB" id="FungiDB:ASPWEDRAFT_46700"/>
<feature type="transmembrane region" description="Helical" evidence="2">
    <location>
        <begin position="151"/>
        <end position="171"/>
    </location>
</feature>
<dbReference type="PANTHER" id="PTHR35041:SF6">
    <property type="entry name" value="FORMYLMETHIONINE DEFORMYLASE-LIKE PROTEIN-RELATED"/>
    <property type="match status" value="1"/>
</dbReference>
<protein>
    <submittedName>
        <fullName evidence="3">Uncharacterized protein</fullName>
    </submittedName>
</protein>
<dbReference type="OrthoDB" id="5322539at2759"/>
<feature type="region of interest" description="Disordered" evidence="1">
    <location>
        <begin position="1"/>
        <end position="28"/>
    </location>
</feature>
<reference evidence="4" key="1">
    <citation type="journal article" date="2017" name="Genome Biol.">
        <title>Comparative genomics reveals high biological diversity and specific adaptations in the industrially and medically important fungal genus Aspergillus.</title>
        <authorList>
            <person name="de Vries R.P."/>
            <person name="Riley R."/>
            <person name="Wiebenga A."/>
            <person name="Aguilar-Osorio G."/>
            <person name="Amillis S."/>
            <person name="Uchima C.A."/>
            <person name="Anderluh G."/>
            <person name="Asadollahi M."/>
            <person name="Askin M."/>
            <person name="Barry K."/>
            <person name="Battaglia E."/>
            <person name="Bayram O."/>
            <person name="Benocci T."/>
            <person name="Braus-Stromeyer S.A."/>
            <person name="Caldana C."/>
            <person name="Canovas D."/>
            <person name="Cerqueira G.C."/>
            <person name="Chen F."/>
            <person name="Chen W."/>
            <person name="Choi C."/>
            <person name="Clum A."/>
            <person name="Dos Santos R.A."/>
            <person name="Damasio A.R."/>
            <person name="Diallinas G."/>
            <person name="Emri T."/>
            <person name="Fekete E."/>
            <person name="Flipphi M."/>
            <person name="Freyberg S."/>
            <person name="Gallo A."/>
            <person name="Gournas C."/>
            <person name="Habgood R."/>
            <person name="Hainaut M."/>
            <person name="Harispe M.L."/>
            <person name="Henrissat B."/>
            <person name="Hilden K.S."/>
            <person name="Hope R."/>
            <person name="Hossain A."/>
            <person name="Karabika E."/>
            <person name="Karaffa L."/>
            <person name="Karanyi Z."/>
            <person name="Krasevec N."/>
            <person name="Kuo A."/>
            <person name="Kusch H."/>
            <person name="LaButti K."/>
            <person name="Lagendijk E.L."/>
            <person name="Lapidus A."/>
            <person name="Levasseur A."/>
            <person name="Lindquist E."/>
            <person name="Lipzen A."/>
            <person name="Logrieco A.F."/>
            <person name="MacCabe A."/>
            <person name="Maekelae M.R."/>
            <person name="Malavazi I."/>
            <person name="Melin P."/>
            <person name="Meyer V."/>
            <person name="Mielnichuk N."/>
            <person name="Miskei M."/>
            <person name="Molnar A.P."/>
            <person name="Mule G."/>
            <person name="Ngan C.Y."/>
            <person name="Orejas M."/>
            <person name="Orosz E."/>
            <person name="Ouedraogo J.P."/>
            <person name="Overkamp K.M."/>
            <person name="Park H.-S."/>
            <person name="Perrone G."/>
            <person name="Piumi F."/>
            <person name="Punt P.J."/>
            <person name="Ram A.F."/>
            <person name="Ramon A."/>
            <person name="Rauscher S."/>
            <person name="Record E."/>
            <person name="Riano-Pachon D.M."/>
            <person name="Robert V."/>
            <person name="Roehrig J."/>
            <person name="Ruller R."/>
            <person name="Salamov A."/>
            <person name="Salih N.S."/>
            <person name="Samson R.A."/>
            <person name="Sandor E."/>
            <person name="Sanguinetti M."/>
            <person name="Schuetze T."/>
            <person name="Sepcic K."/>
            <person name="Shelest E."/>
            <person name="Sherlock G."/>
            <person name="Sophianopoulou V."/>
            <person name="Squina F.M."/>
            <person name="Sun H."/>
            <person name="Susca A."/>
            <person name="Todd R.B."/>
            <person name="Tsang A."/>
            <person name="Unkles S.E."/>
            <person name="van de Wiele N."/>
            <person name="van Rossen-Uffink D."/>
            <person name="Oliveira J.V."/>
            <person name="Vesth T.C."/>
            <person name="Visser J."/>
            <person name="Yu J.-H."/>
            <person name="Zhou M."/>
            <person name="Andersen M.R."/>
            <person name="Archer D.B."/>
            <person name="Baker S.E."/>
            <person name="Benoit I."/>
            <person name="Brakhage A.A."/>
            <person name="Braus G.H."/>
            <person name="Fischer R."/>
            <person name="Frisvad J.C."/>
            <person name="Goldman G.H."/>
            <person name="Houbraken J."/>
            <person name="Oakley B."/>
            <person name="Pocsi I."/>
            <person name="Scazzocchio C."/>
            <person name="Seiboth B."/>
            <person name="vanKuyk P.A."/>
            <person name="Wortman J."/>
            <person name="Dyer P.S."/>
            <person name="Grigoriev I.V."/>
        </authorList>
    </citation>
    <scope>NUCLEOTIDE SEQUENCE [LARGE SCALE GENOMIC DNA]</scope>
    <source>
        <strain evidence="4">DTO 134E9</strain>
    </source>
</reference>
<name>A0A1L9R501_ASPWE</name>
<gene>
    <name evidence="3" type="ORF">ASPWEDRAFT_46700</name>
</gene>
<dbReference type="GeneID" id="63752672"/>
<dbReference type="AlphaFoldDB" id="A0A1L9R501"/>
<keyword evidence="4" id="KW-1185">Reference proteome</keyword>
<dbReference type="STRING" id="1073089.A0A1L9R501"/>
<evidence type="ECO:0000256" key="1">
    <source>
        <dbReference type="SAM" id="MobiDB-lite"/>
    </source>
</evidence>
<evidence type="ECO:0000313" key="4">
    <source>
        <dbReference type="Proteomes" id="UP000184383"/>
    </source>
</evidence>
<proteinExistence type="predicted"/>
<feature type="transmembrane region" description="Helical" evidence="2">
    <location>
        <begin position="52"/>
        <end position="74"/>
    </location>
</feature>
<dbReference type="RefSeq" id="XP_040683649.1">
    <property type="nucleotide sequence ID" value="XM_040836824.1"/>
</dbReference>
<evidence type="ECO:0000256" key="2">
    <source>
        <dbReference type="SAM" id="Phobius"/>
    </source>
</evidence>
<keyword evidence="2" id="KW-0812">Transmembrane</keyword>
<feature type="transmembrane region" description="Helical" evidence="2">
    <location>
        <begin position="493"/>
        <end position="512"/>
    </location>
</feature>
<keyword evidence="2" id="KW-0472">Membrane</keyword>
<dbReference type="EMBL" id="KV878218">
    <property type="protein sequence ID" value="OJJ29972.1"/>
    <property type="molecule type" value="Genomic_DNA"/>
</dbReference>
<feature type="transmembrane region" description="Helical" evidence="2">
    <location>
        <begin position="86"/>
        <end position="116"/>
    </location>
</feature>
<feature type="compositionally biased region" description="Basic and acidic residues" evidence="1">
    <location>
        <begin position="12"/>
        <end position="26"/>
    </location>
</feature>
<evidence type="ECO:0000313" key="3">
    <source>
        <dbReference type="EMBL" id="OJJ29972.1"/>
    </source>
</evidence>
<accession>A0A1L9R501</accession>
<organism evidence="3 4">
    <name type="scientific">Aspergillus wentii DTO 134E9</name>
    <dbReference type="NCBI Taxonomy" id="1073089"/>
    <lineage>
        <taxon>Eukaryota</taxon>
        <taxon>Fungi</taxon>
        <taxon>Dikarya</taxon>
        <taxon>Ascomycota</taxon>
        <taxon>Pezizomycotina</taxon>
        <taxon>Eurotiomycetes</taxon>
        <taxon>Eurotiomycetidae</taxon>
        <taxon>Eurotiales</taxon>
        <taxon>Aspergillaceae</taxon>
        <taxon>Aspergillus</taxon>
        <taxon>Aspergillus subgen. Cremei</taxon>
    </lineage>
</organism>
<keyword evidence="2" id="KW-1133">Transmembrane helix</keyword>
<dbReference type="Proteomes" id="UP000184383">
    <property type="component" value="Unassembled WGS sequence"/>
</dbReference>
<dbReference type="PANTHER" id="PTHR35041">
    <property type="entry name" value="MEDIATOR OF RNA POLYMERASE II TRANSCRIPTION SUBUNIT 1"/>
    <property type="match status" value="1"/>
</dbReference>
<sequence length="590" mass="64550">MSSQHQYTLADRASREKDVYDERTRSSSELSSPVESQAFHSQWSIGWVTPSAIISCFLVAVALAAGHLGLFHWLDQRKVNDTIRQPYVTALSLVFANGFRTFLTAALGIAFIQMLWKDLRVRAMRVSDLDSFLSVLANPFYLGRFSLISQAPFPFLCALLCWLIPVAMIFPPGALTVEPKMLHTLYNQSVPTFDSSFTGNGTFHGMMDSAIWQADDFDAYSAPTNELSRIARQSILAGRYLTSPSPCGQNCSYTLEVNGPSFKCHDYASPDLLSWVNNTYPRTKDWPYLYIASTDSAARTNSSKYALDIQLQWSQDGEYHNLTCVAYDSVYTFNMTYHKGLQETATHVRQNGQLNASSLYFDNSVLPKDGGSEGVVNDTSVGANGGNIMDINRRSNLAAIHDSLALALAGYIDIFIMHNQQSANTIIDLSNLYSGPIRSPTFNITPSTMQDLLHNITLSTLTLNQTTTSALVTETILVNIYSFTNPARLITPYFIALAIALAFAIGGGHALVSNGISASTGGLLQTLCTTRGSDRLSDLAAKGCLGGRENVPEDLKNLKVMFGEIRSSSGMRIAGLGSEDEVTPLVRGSI</sequence>